<evidence type="ECO:0000256" key="4">
    <source>
        <dbReference type="ARBA" id="ARBA00022448"/>
    </source>
</evidence>
<keyword evidence="13" id="KW-1185">Reference proteome</keyword>
<dbReference type="GO" id="GO:0017119">
    <property type="term" value="C:Golgi transport complex"/>
    <property type="evidence" value="ECO:0007669"/>
    <property type="project" value="TreeGrafter"/>
</dbReference>
<dbReference type="GO" id="GO:0000139">
    <property type="term" value="C:Golgi membrane"/>
    <property type="evidence" value="ECO:0007669"/>
    <property type="project" value="UniProtKB-SubCell"/>
</dbReference>
<comment type="similarity">
    <text evidence="2">Belongs to the COG3 family.</text>
</comment>
<evidence type="ECO:0000256" key="3">
    <source>
        <dbReference type="ARBA" id="ARBA00020976"/>
    </source>
</evidence>
<dbReference type="Pfam" id="PF20671">
    <property type="entry name" value="COG3_C"/>
    <property type="match status" value="1"/>
</dbReference>
<proteinExistence type="inferred from homology"/>
<feature type="domain" description="Conserved oligomeric Golgi complex subunit 3 N-terminal" evidence="10">
    <location>
        <begin position="132"/>
        <end position="277"/>
    </location>
</feature>
<dbReference type="OrthoDB" id="296793at2759"/>
<evidence type="ECO:0000313" key="13">
    <source>
        <dbReference type="Proteomes" id="UP000184330"/>
    </source>
</evidence>
<evidence type="ECO:0000256" key="5">
    <source>
        <dbReference type="ARBA" id="ARBA00022927"/>
    </source>
</evidence>
<dbReference type="GO" id="GO:0005801">
    <property type="term" value="C:cis-Golgi network"/>
    <property type="evidence" value="ECO:0007669"/>
    <property type="project" value="InterPro"/>
</dbReference>
<evidence type="ECO:0000259" key="11">
    <source>
        <dbReference type="Pfam" id="PF20671"/>
    </source>
</evidence>
<comment type="subcellular location">
    <subcellularLocation>
        <location evidence="1">Golgi apparatus membrane</location>
        <topology evidence="1">Peripheral membrane protein</topology>
    </subcellularLocation>
</comment>
<evidence type="ECO:0000256" key="1">
    <source>
        <dbReference type="ARBA" id="ARBA00004395"/>
    </source>
</evidence>
<dbReference type="Proteomes" id="UP000184330">
    <property type="component" value="Unassembled WGS sequence"/>
</dbReference>
<feature type="domain" description="Conserved oligomeric Golgi complex subunit 3 C-terminal" evidence="11">
    <location>
        <begin position="298"/>
        <end position="654"/>
    </location>
</feature>
<evidence type="ECO:0000256" key="2">
    <source>
        <dbReference type="ARBA" id="ARBA00009936"/>
    </source>
</evidence>
<evidence type="ECO:0000256" key="7">
    <source>
        <dbReference type="ARBA" id="ARBA00023136"/>
    </source>
</evidence>
<reference evidence="12 13" key="1">
    <citation type="submission" date="2016-03" db="EMBL/GenBank/DDBJ databases">
        <authorList>
            <person name="Ploux O."/>
        </authorList>
    </citation>
    <scope>NUCLEOTIDE SEQUENCE [LARGE SCALE GENOMIC DNA]</scope>
    <source>
        <strain evidence="12 13">UAMH 11012</strain>
    </source>
</reference>
<keyword evidence="7" id="KW-0472">Membrane</keyword>
<feature type="region of interest" description="Disordered" evidence="9">
    <location>
        <begin position="1"/>
        <end position="44"/>
    </location>
</feature>
<dbReference type="InterPro" id="IPR048320">
    <property type="entry name" value="COG3_N"/>
</dbReference>
<dbReference type="InterPro" id="IPR007265">
    <property type="entry name" value="COG_su3"/>
</dbReference>
<dbReference type="GO" id="GO:0006886">
    <property type="term" value="P:intracellular protein transport"/>
    <property type="evidence" value="ECO:0007669"/>
    <property type="project" value="InterPro"/>
</dbReference>
<dbReference type="EMBL" id="FJOG01000010">
    <property type="protein sequence ID" value="CZR57537.1"/>
    <property type="molecule type" value="Genomic_DNA"/>
</dbReference>
<evidence type="ECO:0000313" key="12">
    <source>
        <dbReference type="EMBL" id="CZR57537.1"/>
    </source>
</evidence>
<dbReference type="Pfam" id="PF04136">
    <property type="entry name" value="COG3_N"/>
    <property type="match status" value="1"/>
</dbReference>
<keyword evidence="6" id="KW-0333">Golgi apparatus</keyword>
<dbReference type="GO" id="GO:0006914">
    <property type="term" value="P:autophagy"/>
    <property type="evidence" value="ECO:0007669"/>
    <property type="project" value="TreeGrafter"/>
</dbReference>
<organism evidence="12 13">
    <name type="scientific">Phialocephala subalpina</name>
    <dbReference type="NCBI Taxonomy" id="576137"/>
    <lineage>
        <taxon>Eukaryota</taxon>
        <taxon>Fungi</taxon>
        <taxon>Dikarya</taxon>
        <taxon>Ascomycota</taxon>
        <taxon>Pezizomycotina</taxon>
        <taxon>Leotiomycetes</taxon>
        <taxon>Helotiales</taxon>
        <taxon>Mollisiaceae</taxon>
        <taxon>Phialocephala</taxon>
        <taxon>Phialocephala fortinii species complex</taxon>
    </lineage>
</organism>
<dbReference type="InterPro" id="IPR048685">
    <property type="entry name" value="COG3_C"/>
</dbReference>
<evidence type="ECO:0000256" key="6">
    <source>
        <dbReference type="ARBA" id="ARBA00023034"/>
    </source>
</evidence>
<dbReference type="PANTHER" id="PTHR13302">
    <property type="entry name" value="CONSERVED OLIGOMERIC GOLGI COMPLEX COMPONENT 3"/>
    <property type="match status" value="1"/>
</dbReference>
<dbReference type="AlphaFoldDB" id="A0A1L7WXP0"/>
<dbReference type="STRING" id="576137.A0A1L7WXP0"/>
<protein>
    <recommendedName>
        <fullName evidence="3">Conserved oligomeric Golgi complex subunit 3</fullName>
    </recommendedName>
    <alternativeName>
        <fullName evidence="8">Component of oligomeric Golgi complex 3</fullName>
    </alternativeName>
</protein>
<evidence type="ECO:0000256" key="8">
    <source>
        <dbReference type="ARBA" id="ARBA00031339"/>
    </source>
</evidence>
<evidence type="ECO:0000256" key="9">
    <source>
        <dbReference type="SAM" id="MobiDB-lite"/>
    </source>
</evidence>
<keyword evidence="5" id="KW-0653">Protein transport</keyword>
<feature type="region of interest" description="Disordered" evidence="9">
    <location>
        <begin position="534"/>
        <end position="563"/>
    </location>
</feature>
<feature type="compositionally biased region" description="Polar residues" evidence="9">
    <location>
        <begin position="22"/>
        <end position="44"/>
    </location>
</feature>
<gene>
    <name evidence="12" type="ORF">PAC_07426</name>
</gene>
<evidence type="ECO:0000259" key="10">
    <source>
        <dbReference type="Pfam" id="PF04136"/>
    </source>
</evidence>
<name>A0A1L7WXP0_9HELO</name>
<dbReference type="GO" id="GO:0007030">
    <property type="term" value="P:Golgi organization"/>
    <property type="evidence" value="ECO:0007669"/>
    <property type="project" value="TreeGrafter"/>
</dbReference>
<dbReference type="GO" id="GO:0006891">
    <property type="term" value="P:intra-Golgi vesicle-mediated transport"/>
    <property type="evidence" value="ECO:0007669"/>
    <property type="project" value="TreeGrafter"/>
</dbReference>
<accession>A0A1L7WXP0</accession>
<keyword evidence="4" id="KW-0813">Transport</keyword>
<dbReference type="PANTHER" id="PTHR13302:SF8">
    <property type="entry name" value="CONSERVED OLIGOMERIC GOLGI COMPLEX SUBUNIT 3"/>
    <property type="match status" value="1"/>
</dbReference>
<sequence>MKIPGTAMYPTLTPRVIPRPHNLQSTSVESLCSSKQMSGSNSNIGHGPMMGIYEDATGIKNPPQATLSRRAKSYSDFYDVAMSFLSKDAQTKAPPDVLEVSEEKLDAVNLTAWYEDVDDELLDESQEEYQLYRDQLALSERHLNTLLKDTTDALDLLASLSQSFKAVESETTAFQAQCEDLLAEQQRLRSLADEVGTDLQYYAYLEPLTRRLNTPGAGRLVRSDDFLNMLMNLNTCIDFMDQHPNYRDSTVYKTRYISLLERSLNIVQTAFSSAMKEVTDEVTKELRSKDHNETAEYILTHGRYETVYDNLGSQVEKLLTTREFAFGQAGSDEPLGPQVTRFHELYFQLIESYLRSREPVAIVVSKNLKKYVTNEKPETEFESFARLCIQHILDVCHNEQKLVTKFFHDGPLLADYGSLEGWNKSTQYGGRLEDNILSHLEPLNTTLVPYLSTGGVEKICGIVNWLETMYMSSSDGDLDDYSHNDKKPIAQAFLVRHLYKLLDSLFLKTAAEISQFKPTPEDLRLAINAAPLAGGKKKPMTSNGQPDDEKPPTPTAQGPASSYTYPTVQTAIKLLVMYHEGTYDRPRNSDVLYEIVHQATMSLQKAATTIMRTSGIMDAQLFLIKNLMLIENLFMTKEIPDSIRHSTEFDFTPIWDTMRELQDRKQLYNPTAYISPFIKGKLLPAVVDRMLDARKELEKVLVQQITAFTKTWQTRLADTKNRETMEKELDTLLNKVFDDETTRAALWKMIRADE</sequence>